<name>A0A1V4HLQ9_9BACL</name>
<evidence type="ECO:0000256" key="1">
    <source>
        <dbReference type="ARBA" id="ARBA00006479"/>
    </source>
</evidence>
<dbReference type="EMBL" id="MBTG01000012">
    <property type="protein sequence ID" value="OPH57816.1"/>
    <property type="molecule type" value="Genomic_DNA"/>
</dbReference>
<sequence>MKAIGIDIGGTSIKGLVINDQGQLLTQSRIATDAQQGREHILSKVSSVIAELLAAHTDVIGIGIGTAGRVNMETGEIVYATTNLPGWQGTQLKQIIESEFGLPAFIDNDANTAMIGEAWLGAGRGYGDLTMLTLGTGVGGANMVRGELVRGSLWNGGEWGHVVMVPRGRLCNCGQYGCIEQYVSGTALVTAAREATRFPYSTGLEVLQDFEQDQQQIVDLVHQFLDDLVTVIYNIHLGLNPQAIVIGGGLVESKEKWWGLFMAKVKRLQLGIVVQPAELGNWAGSIGAAKQVFSFML</sequence>
<dbReference type="RefSeq" id="WP_079413423.1">
    <property type="nucleotide sequence ID" value="NZ_MBTG01000012.1"/>
</dbReference>
<dbReference type="InterPro" id="IPR000600">
    <property type="entry name" value="ROK"/>
</dbReference>
<dbReference type="PANTHER" id="PTHR18964">
    <property type="entry name" value="ROK (REPRESSOR, ORF, KINASE) FAMILY"/>
    <property type="match status" value="1"/>
</dbReference>
<dbReference type="SUPFAM" id="SSF53067">
    <property type="entry name" value="Actin-like ATPase domain"/>
    <property type="match status" value="1"/>
</dbReference>
<dbReference type="CDD" id="cd24068">
    <property type="entry name" value="ASKHA_NBD_ROK_FnNanK-like"/>
    <property type="match status" value="1"/>
</dbReference>
<evidence type="ECO:0000313" key="3">
    <source>
        <dbReference type="Proteomes" id="UP000190626"/>
    </source>
</evidence>
<dbReference type="Proteomes" id="UP000190626">
    <property type="component" value="Unassembled WGS sequence"/>
</dbReference>
<accession>A0A1V4HLQ9</accession>
<evidence type="ECO:0000313" key="2">
    <source>
        <dbReference type="EMBL" id="OPH57816.1"/>
    </source>
</evidence>
<dbReference type="Gene3D" id="3.30.420.40">
    <property type="match status" value="2"/>
</dbReference>
<proteinExistence type="inferred from homology"/>
<comment type="caution">
    <text evidence="2">The sequence shown here is derived from an EMBL/GenBank/DDBJ whole genome shotgun (WGS) entry which is preliminary data.</text>
</comment>
<comment type="similarity">
    <text evidence="1">Belongs to the ROK (NagC/XylR) family.</text>
</comment>
<protein>
    <recommendedName>
        <fullName evidence="4">Transcriptional regulator</fullName>
    </recommendedName>
</protein>
<organism evidence="2 3">
    <name type="scientific">Paenibacillus ferrarius</name>
    <dbReference type="NCBI Taxonomy" id="1469647"/>
    <lineage>
        <taxon>Bacteria</taxon>
        <taxon>Bacillati</taxon>
        <taxon>Bacillota</taxon>
        <taxon>Bacilli</taxon>
        <taxon>Bacillales</taxon>
        <taxon>Paenibacillaceae</taxon>
        <taxon>Paenibacillus</taxon>
    </lineage>
</organism>
<gene>
    <name evidence="2" type="ORF">BC351_04780</name>
</gene>
<reference evidence="3" key="1">
    <citation type="submission" date="2016-07" db="EMBL/GenBank/DDBJ databases">
        <authorList>
            <person name="Florea S."/>
            <person name="Webb J.S."/>
            <person name="Jaromczyk J."/>
            <person name="Schardl C.L."/>
        </authorList>
    </citation>
    <scope>NUCLEOTIDE SEQUENCE [LARGE SCALE GENOMIC DNA]</scope>
    <source>
        <strain evidence="3">CY1</strain>
    </source>
</reference>
<dbReference type="STRING" id="1469647.BC351_04780"/>
<dbReference type="AlphaFoldDB" id="A0A1V4HLQ9"/>
<dbReference type="InterPro" id="IPR043129">
    <property type="entry name" value="ATPase_NBD"/>
</dbReference>
<evidence type="ECO:0008006" key="4">
    <source>
        <dbReference type="Google" id="ProtNLM"/>
    </source>
</evidence>
<dbReference type="OrthoDB" id="9795247at2"/>
<dbReference type="Pfam" id="PF00480">
    <property type="entry name" value="ROK"/>
    <property type="match status" value="1"/>
</dbReference>
<dbReference type="PANTHER" id="PTHR18964:SF149">
    <property type="entry name" value="BIFUNCTIONAL UDP-N-ACETYLGLUCOSAMINE 2-EPIMERASE_N-ACETYLMANNOSAMINE KINASE"/>
    <property type="match status" value="1"/>
</dbReference>
<keyword evidence="3" id="KW-1185">Reference proteome</keyword>